<proteinExistence type="predicted"/>
<comment type="caution">
    <text evidence="1">The sequence shown here is derived from an EMBL/GenBank/DDBJ whole genome shotgun (WGS) entry which is preliminary data.</text>
</comment>
<dbReference type="AlphaFoldDB" id="A0AAE3EQ03"/>
<protein>
    <submittedName>
        <fullName evidence="1">Uncharacterized protein</fullName>
    </submittedName>
</protein>
<dbReference type="EMBL" id="JAKKDU010000009">
    <property type="protein sequence ID" value="MCF7568487.1"/>
    <property type="molecule type" value="Genomic_DNA"/>
</dbReference>
<evidence type="ECO:0000313" key="2">
    <source>
        <dbReference type="Proteomes" id="UP001199795"/>
    </source>
</evidence>
<gene>
    <name evidence="1" type="ORF">L3X37_08935</name>
</gene>
<dbReference type="RefSeq" id="WP_237239831.1">
    <property type="nucleotide sequence ID" value="NZ_JAKKDU010000009.1"/>
</dbReference>
<organism evidence="1 2">
    <name type="scientific">Wocania arenilitoris</name>
    <dbReference type="NCBI Taxonomy" id="2044858"/>
    <lineage>
        <taxon>Bacteria</taxon>
        <taxon>Pseudomonadati</taxon>
        <taxon>Bacteroidota</taxon>
        <taxon>Flavobacteriia</taxon>
        <taxon>Flavobacteriales</taxon>
        <taxon>Flavobacteriaceae</taxon>
        <taxon>Wocania</taxon>
    </lineage>
</organism>
<dbReference type="Proteomes" id="UP001199795">
    <property type="component" value="Unassembled WGS sequence"/>
</dbReference>
<name>A0AAE3EQ03_9FLAO</name>
<reference evidence="1" key="1">
    <citation type="submission" date="2022-01" db="EMBL/GenBank/DDBJ databases">
        <title>Draft genome sequence of Sabulilitoribacter arenilitoris KCTC 52401.</title>
        <authorList>
            <person name="Oh J.-S."/>
        </authorList>
    </citation>
    <scope>NUCLEOTIDE SEQUENCE</scope>
    <source>
        <strain evidence="1">HMF6543</strain>
    </source>
</reference>
<accession>A0AAE3EQ03</accession>
<evidence type="ECO:0000313" key="1">
    <source>
        <dbReference type="EMBL" id="MCF7568487.1"/>
    </source>
</evidence>
<keyword evidence="2" id="KW-1185">Reference proteome</keyword>
<sequence length="46" mass="5184">MSKKHMQTNFKDLPYAERGLKYALSTKAILGKNLMGTTQKKGTLKL</sequence>